<gene>
    <name evidence="2" type="ORF">CCMP2556_LOCUS29130</name>
</gene>
<dbReference type="EMBL" id="CAXAMN010021388">
    <property type="protein sequence ID" value="CAK9059108.1"/>
    <property type="molecule type" value="Genomic_DNA"/>
</dbReference>
<dbReference type="Proteomes" id="UP001642484">
    <property type="component" value="Unassembled WGS sequence"/>
</dbReference>
<keyword evidence="3" id="KW-1185">Reference proteome</keyword>
<keyword evidence="1" id="KW-0472">Membrane</keyword>
<evidence type="ECO:0000256" key="1">
    <source>
        <dbReference type="SAM" id="Phobius"/>
    </source>
</evidence>
<comment type="caution">
    <text evidence="2">The sequence shown here is derived from an EMBL/GenBank/DDBJ whole genome shotgun (WGS) entry which is preliminary data.</text>
</comment>
<reference evidence="2 3" key="1">
    <citation type="submission" date="2024-02" db="EMBL/GenBank/DDBJ databases">
        <authorList>
            <person name="Chen Y."/>
            <person name="Shah S."/>
            <person name="Dougan E. K."/>
            <person name="Thang M."/>
            <person name="Chan C."/>
        </authorList>
    </citation>
    <scope>NUCLEOTIDE SEQUENCE [LARGE SCALE GENOMIC DNA]</scope>
</reference>
<protein>
    <submittedName>
        <fullName evidence="2">Uncharacterized protein</fullName>
    </submittedName>
</protein>
<keyword evidence="1" id="KW-1133">Transmembrane helix</keyword>
<evidence type="ECO:0000313" key="3">
    <source>
        <dbReference type="Proteomes" id="UP001642484"/>
    </source>
</evidence>
<accession>A0ABP0N6M5</accession>
<organism evidence="2 3">
    <name type="scientific">Durusdinium trenchii</name>
    <dbReference type="NCBI Taxonomy" id="1381693"/>
    <lineage>
        <taxon>Eukaryota</taxon>
        <taxon>Sar</taxon>
        <taxon>Alveolata</taxon>
        <taxon>Dinophyceae</taxon>
        <taxon>Suessiales</taxon>
        <taxon>Symbiodiniaceae</taxon>
        <taxon>Durusdinium</taxon>
    </lineage>
</organism>
<sequence length="321" mass="36517">RSADSSALATLVRVGEGVGPITYSRSPGAHQNLNRELRQRLVTQDLAAVFFLLIILGVAILVSCLGVFQFADDPSQVVFYTDPKHTQQRMICSSRDLESFLEAFNGPPQHATLRLIGRRPTSAVWYFPGFGMFQRMLRRRPRNENIIFDVSLDLTTFIGGEGHLASAREVSKLEAHLTAETNPLEILVLRKRVLWANWEDMATNIKQRLRAKGFLGDLQVRFDAQEDVRIYRNHRWQNFVRTPITHMLSALIATLPFQSQPPSSPNGNRVLSGLGLFIWLPYLYCRSDVVVVESNFQIQLDINRYWEMLSAGLDAEEGFRL</sequence>
<evidence type="ECO:0000313" key="2">
    <source>
        <dbReference type="EMBL" id="CAK9059108.1"/>
    </source>
</evidence>
<feature type="transmembrane region" description="Helical" evidence="1">
    <location>
        <begin position="46"/>
        <end position="68"/>
    </location>
</feature>
<proteinExistence type="predicted"/>
<keyword evidence="1" id="KW-0812">Transmembrane</keyword>
<name>A0ABP0N6M5_9DINO</name>
<feature type="non-terminal residue" evidence="2">
    <location>
        <position position="1"/>
    </location>
</feature>